<dbReference type="PANTHER" id="PTHR31373">
    <property type="entry name" value="OS06G0652100 PROTEIN"/>
    <property type="match status" value="1"/>
</dbReference>
<dbReference type="CDD" id="cd00198">
    <property type="entry name" value="vWFA"/>
    <property type="match status" value="1"/>
</dbReference>
<dbReference type="Pfam" id="PF25043">
    <property type="entry name" value="DUF7788"/>
    <property type="match status" value="1"/>
</dbReference>
<dbReference type="InterPro" id="IPR058580">
    <property type="entry name" value="DUF2828"/>
</dbReference>
<feature type="domain" description="DUF7788" evidence="2">
    <location>
        <begin position="435"/>
        <end position="614"/>
    </location>
</feature>
<proteinExistence type="predicted"/>
<feature type="domain" description="DUF2828" evidence="1">
    <location>
        <begin position="58"/>
        <end position="433"/>
    </location>
</feature>
<gene>
    <name evidence="3" type="ORF">PIB30_101903</name>
</gene>
<dbReference type="InterPro" id="IPR056690">
    <property type="entry name" value="DUF7788"/>
</dbReference>
<dbReference type="Gene3D" id="3.40.50.410">
    <property type="entry name" value="von Willebrand factor, type A domain"/>
    <property type="match status" value="1"/>
</dbReference>
<dbReference type="InterPro" id="IPR011205">
    <property type="entry name" value="UCP015417_vWA"/>
</dbReference>
<dbReference type="PANTHER" id="PTHR31373:SF17">
    <property type="entry name" value="OS06G0652100 PROTEIN"/>
    <property type="match status" value="1"/>
</dbReference>
<keyword evidence="4" id="KW-1185">Reference proteome</keyword>
<evidence type="ECO:0008006" key="5">
    <source>
        <dbReference type="Google" id="ProtNLM"/>
    </source>
</evidence>
<dbReference type="PIRSF" id="PIRSF015417">
    <property type="entry name" value="T31B5_30_vWA"/>
    <property type="match status" value="1"/>
</dbReference>
<reference evidence="3 4" key="1">
    <citation type="journal article" date="2023" name="Plants (Basel)">
        <title>Bridging the Gap: Combining Genomics and Transcriptomics Approaches to Understand Stylosanthes scabra, an Orphan Legume from the Brazilian Caatinga.</title>
        <authorList>
            <person name="Ferreira-Neto J.R.C."/>
            <person name="da Silva M.D."/>
            <person name="Binneck E."/>
            <person name="de Melo N.F."/>
            <person name="da Silva R.H."/>
            <person name="de Melo A.L.T.M."/>
            <person name="Pandolfi V."/>
            <person name="Bustamante F.O."/>
            <person name="Brasileiro-Vidal A.C."/>
            <person name="Benko-Iseppon A.M."/>
        </authorList>
    </citation>
    <scope>NUCLEOTIDE SEQUENCE [LARGE SCALE GENOMIC DNA]</scope>
    <source>
        <tissue evidence="3">Leaves</tissue>
    </source>
</reference>
<sequence length="635" mass="71416">MATLLGPPEIYNPKPLNPVTDAAAATTTIVPSDPFIDLMVSKFNTTTTIEPQPPMGFTENFSPTFLSSGNPCLDFFFHVVPDTPPDSLTERIHVAWAHNPLTTLKLVCNLRGVRGTGKSDRNGFYAAATWLFSNHPKTLAANVPSLAEFGYFKDLPEILYRLLEGSDVRKNQEEQWLSVKGSNKRNRFERMRSNKGKKTAPFQSVLKKVAKPVTEKEKAHGLREERRLSMAKKLLDRYNGDENFRLLHDSVSDHFAYCLKDDLQKLISGALAKISLAAKWCPSVDSSFDRSTLLCETIAKKIFPREGYAEYEGIEEAHYAYRVRDRLRKDVLVPLRKVLELPEVFMSANRWDSIPYNRVASVAMKLYKEKFLKHDKERFEKYLEDVKSGKTTIAAGALFPHEIIGSLNDGDGGEVAELQWNRMVSDMLSKGKMKNCLAVCDVSGSMYGVPMEVSVALGLLVSELNEEPWKGKVITFSAEPELHLIEGNDLHSKTEFIREMEWGGNTNFQAVFDRILEVAVNAKLKADQMIKRLFVFSDMEFDQASLNPWETDYQAITRKYSEKGYGSAIPQIVFWNLRDSRATPVPSTQQGVALVSGFSKNLMSLFMDSDGEINPVAAMEAAISGPEYEKLVVID</sequence>
<protein>
    <recommendedName>
        <fullName evidence="5">Plant/T31B5-30 protein</fullName>
    </recommendedName>
</protein>
<evidence type="ECO:0000313" key="4">
    <source>
        <dbReference type="Proteomes" id="UP001341840"/>
    </source>
</evidence>
<organism evidence="3 4">
    <name type="scientific">Stylosanthes scabra</name>
    <dbReference type="NCBI Taxonomy" id="79078"/>
    <lineage>
        <taxon>Eukaryota</taxon>
        <taxon>Viridiplantae</taxon>
        <taxon>Streptophyta</taxon>
        <taxon>Embryophyta</taxon>
        <taxon>Tracheophyta</taxon>
        <taxon>Spermatophyta</taxon>
        <taxon>Magnoliopsida</taxon>
        <taxon>eudicotyledons</taxon>
        <taxon>Gunneridae</taxon>
        <taxon>Pentapetalae</taxon>
        <taxon>rosids</taxon>
        <taxon>fabids</taxon>
        <taxon>Fabales</taxon>
        <taxon>Fabaceae</taxon>
        <taxon>Papilionoideae</taxon>
        <taxon>50 kb inversion clade</taxon>
        <taxon>dalbergioids sensu lato</taxon>
        <taxon>Dalbergieae</taxon>
        <taxon>Pterocarpus clade</taxon>
        <taxon>Stylosanthes</taxon>
    </lineage>
</organism>
<comment type="caution">
    <text evidence="3">The sequence shown here is derived from an EMBL/GenBank/DDBJ whole genome shotgun (WGS) entry which is preliminary data.</text>
</comment>
<name>A0ABU6UYB4_9FABA</name>
<accession>A0ABU6UYB4</accession>
<dbReference type="EMBL" id="JASCZI010123880">
    <property type="protein sequence ID" value="MED6165672.1"/>
    <property type="molecule type" value="Genomic_DNA"/>
</dbReference>
<dbReference type="Proteomes" id="UP001341840">
    <property type="component" value="Unassembled WGS sequence"/>
</dbReference>
<evidence type="ECO:0000313" key="3">
    <source>
        <dbReference type="EMBL" id="MED6165672.1"/>
    </source>
</evidence>
<evidence type="ECO:0000259" key="1">
    <source>
        <dbReference type="Pfam" id="PF11443"/>
    </source>
</evidence>
<dbReference type="Pfam" id="PF11443">
    <property type="entry name" value="DUF2828"/>
    <property type="match status" value="1"/>
</dbReference>
<dbReference type="SUPFAM" id="SSF53300">
    <property type="entry name" value="vWA-like"/>
    <property type="match status" value="1"/>
</dbReference>
<dbReference type="InterPro" id="IPR036465">
    <property type="entry name" value="vWFA_dom_sf"/>
</dbReference>
<evidence type="ECO:0000259" key="2">
    <source>
        <dbReference type="Pfam" id="PF25043"/>
    </source>
</evidence>